<feature type="domain" description="Paired" evidence="10">
    <location>
        <begin position="411"/>
        <end position="537"/>
    </location>
</feature>
<dbReference type="InterPro" id="IPR009057">
    <property type="entry name" value="Homeodomain-like_sf"/>
</dbReference>
<dbReference type="GO" id="GO:0007365">
    <property type="term" value="P:periodic partitioning"/>
    <property type="evidence" value="ECO:0007669"/>
    <property type="project" value="UniProtKB-ARBA"/>
</dbReference>
<evidence type="ECO:0000313" key="11">
    <source>
        <dbReference type="EMBL" id="CAD7574685.1"/>
    </source>
</evidence>
<evidence type="ECO:0000256" key="7">
    <source>
        <dbReference type="ARBA" id="ARBA00023155"/>
    </source>
</evidence>
<gene>
    <name evidence="11" type="ORF">TCMB3V08_LOCUS7292</name>
</gene>
<dbReference type="InterPro" id="IPR043182">
    <property type="entry name" value="PAIRED_DNA-bd_dom"/>
</dbReference>
<dbReference type="CDD" id="cd00131">
    <property type="entry name" value="PAX"/>
    <property type="match status" value="1"/>
</dbReference>
<name>A0A7R9J8Z4_TIMCA</name>
<keyword evidence="4" id="KW-0563">Paired box</keyword>
<accession>A0A7R9J8Z4</accession>
<evidence type="ECO:0000259" key="10">
    <source>
        <dbReference type="PROSITE" id="PS51057"/>
    </source>
</evidence>
<dbReference type="SUPFAM" id="SSF46689">
    <property type="entry name" value="Homeodomain-like"/>
    <property type="match status" value="1"/>
</dbReference>
<dbReference type="FunFam" id="1.10.10.10:FF:000003">
    <property type="entry name" value="Paired box protein Pax-6"/>
    <property type="match status" value="1"/>
</dbReference>
<dbReference type="EMBL" id="OE182550">
    <property type="protein sequence ID" value="CAD7574685.1"/>
    <property type="molecule type" value="Genomic_DNA"/>
</dbReference>
<dbReference type="AlphaFoldDB" id="A0A7R9J8Z4"/>
<evidence type="ECO:0000256" key="3">
    <source>
        <dbReference type="ARBA" id="ARBA00022473"/>
    </source>
</evidence>
<dbReference type="InterPro" id="IPR036388">
    <property type="entry name" value="WH-like_DNA-bd_sf"/>
</dbReference>
<dbReference type="GO" id="GO:0000978">
    <property type="term" value="F:RNA polymerase II cis-regulatory region sequence-specific DNA binding"/>
    <property type="evidence" value="ECO:0007669"/>
    <property type="project" value="TreeGrafter"/>
</dbReference>
<dbReference type="FunFam" id="1.10.10.10:FF:000031">
    <property type="entry name" value="Paired box protein Pax-7"/>
    <property type="match status" value="1"/>
</dbReference>
<sequence>MTWIKKSLTESNFIVQVMSQLSVEPVIDTCEPSGSPKASQFAFNSYQVQAFSRVVIEWKRRDACEKHIKNKGHIKQVQASLTTGVKRQLSIEGAIQAKKKAKDDKVEFIMDTTEMFLKANIPIEKLDNPVVRSWMGKYIKGSGDLPSASWLRREYVPKCGALAKENIKVSLANKSVAIFCDETTDRSGNCVFAILFGTLEGKSSQQLYLGKDKPVAHLVQSRIESLKAKCELVRDGQFGINVVQMLAKVSPLCRGQTEECLKACGALTCAKLYSMLAKNSDEIKVIKALGYLFDPTKLLSRPSSSDGRELERMFKDLPAFRDLQCDFQLGHKELCTLISEQIDSDYVDVAYLVLELVSINEGWHYSEMFLRLLESKIKAGFLDDSTITTVTLTEVYDSSYYDCIWNVNDAGQGRVNQLGGVFINGRPLPNHIRLKIVEMAAAGVRPCVISRQLRVSHGCVSKILNRYQETGSIRPGVIGGSKPRVATPEVENRIEDYKKENPGIFSWEIRDRLIKDGLCDRSNAPSVSAISRLLRGRDGDEEKKPGDTLPLLCARTSGPIKWMPYTN</sequence>
<dbReference type="GO" id="GO:0005634">
    <property type="term" value="C:nucleus"/>
    <property type="evidence" value="ECO:0007669"/>
    <property type="project" value="UniProtKB-SubCell"/>
</dbReference>
<dbReference type="SMART" id="SM00351">
    <property type="entry name" value="PAX"/>
    <property type="match status" value="1"/>
</dbReference>
<dbReference type="PROSITE" id="PS00034">
    <property type="entry name" value="PAIRED_1"/>
    <property type="match status" value="1"/>
</dbReference>
<dbReference type="GO" id="GO:0009791">
    <property type="term" value="P:post-embryonic development"/>
    <property type="evidence" value="ECO:0007669"/>
    <property type="project" value="UniProtKB-ARBA"/>
</dbReference>
<dbReference type="Pfam" id="PF00292">
    <property type="entry name" value="PAX"/>
    <property type="match status" value="1"/>
</dbReference>
<keyword evidence="6" id="KW-0238">DNA-binding</keyword>
<organism evidence="11">
    <name type="scientific">Timema californicum</name>
    <name type="common">California timema</name>
    <name type="synonym">Walking stick</name>
    <dbReference type="NCBI Taxonomy" id="61474"/>
    <lineage>
        <taxon>Eukaryota</taxon>
        <taxon>Metazoa</taxon>
        <taxon>Ecdysozoa</taxon>
        <taxon>Arthropoda</taxon>
        <taxon>Hexapoda</taxon>
        <taxon>Insecta</taxon>
        <taxon>Pterygota</taxon>
        <taxon>Neoptera</taxon>
        <taxon>Polyneoptera</taxon>
        <taxon>Phasmatodea</taxon>
        <taxon>Timematodea</taxon>
        <taxon>Timematoidea</taxon>
        <taxon>Timematidae</taxon>
        <taxon>Timema</taxon>
    </lineage>
</organism>
<dbReference type="GO" id="GO:0000981">
    <property type="term" value="F:DNA-binding transcription factor activity, RNA polymerase II-specific"/>
    <property type="evidence" value="ECO:0007669"/>
    <property type="project" value="TreeGrafter"/>
</dbReference>
<dbReference type="InterPro" id="IPR001523">
    <property type="entry name" value="Paired_dom"/>
</dbReference>
<dbReference type="PROSITE" id="PS51057">
    <property type="entry name" value="PAIRED_2"/>
    <property type="match status" value="1"/>
</dbReference>
<keyword evidence="8" id="KW-0804">Transcription</keyword>
<keyword evidence="7" id="KW-0371">Homeobox</keyword>
<evidence type="ECO:0000256" key="1">
    <source>
        <dbReference type="ARBA" id="ARBA00004123"/>
    </source>
</evidence>
<proteinExistence type="inferred from homology"/>
<dbReference type="PRINTS" id="PR00027">
    <property type="entry name" value="PAIREDBOX"/>
</dbReference>
<keyword evidence="3" id="KW-0217">Developmental protein</keyword>
<evidence type="ECO:0000256" key="4">
    <source>
        <dbReference type="ARBA" id="ARBA00022724"/>
    </source>
</evidence>
<evidence type="ECO:0000256" key="9">
    <source>
        <dbReference type="ARBA" id="ARBA00023242"/>
    </source>
</evidence>
<reference evidence="11" key="1">
    <citation type="submission" date="2020-11" db="EMBL/GenBank/DDBJ databases">
        <authorList>
            <person name="Tran Van P."/>
        </authorList>
    </citation>
    <scope>NUCLEOTIDE SEQUENCE</scope>
</reference>
<keyword evidence="9" id="KW-0539">Nucleus</keyword>
<evidence type="ECO:0000256" key="2">
    <source>
        <dbReference type="ARBA" id="ARBA00005733"/>
    </source>
</evidence>
<evidence type="ECO:0000256" key="5">
    <source>
        <dbReference type="ARBA" id="ARBA00023015"/>
    </source>
</evidence>
<keyword evidence="5" id="KW-0805">Transcription regulation</keyword>
<dbReference type="Gene3D" id="1.10.10.10">
    <property type="entry name" value="Winged helix-like DNA-binding domain superfamily/Winged helix DNA-binding domain"/>
    <property type="match status" value="2"/>
</dbReference>
<comment type="similarity">
    <text evidence="2">Belongs to the paired homeobox family.</text>
</comment>
<dbReference type="PANTHER" id="PTHR45636:SF49">
    <property type="entry name" value="PAIRED BOX PROTEIN 3 HOMOLOG"/>
    <property type="match status" value="1"/>
</dbReference>
<evidence type="ECO:0000256" key="6">
    <source>
        <dbReference type="ARBA" id="ARBA00023125"/>
    </source>
</evidence>
<dbReference type="InterPro" id="IPR043565">
    <property type="entry name" value="PAX_fam"/>
</dbReference>
<evidence type="ECO:0000256" key="8">
    <source>
        <dbReference type="ARBA" id="ARBA00023163"/>
    </source>
</evidence>
<comment type="subcellular location">
    <subcellularLocation>
        <location evidence="1">Nucleus</location>
    </subcellularLocation>
</comment>
<protein>
    <submittedName>
        <fullName evidence="11">(California timema) hypothetical protein</fullName>
    </submittedName>
</protein>
<dbReference type="PANTHER" id="PTHR45636">
    <property type="entry name" value="PAIRED BOX PROTEIN PAX-6-RELATED-RELATED"/>
    <property type="match status" value="1"/>
</dbReference>